<evidence type="ECO:0000256" key="3">
    <source>
        <dbReference type="ARBA" id="ARBA00023115"/>
    </source>
</evidence>
<keyword evidence="5" id="KW-0812">Transmembrane</keyword>
<proteinExistence type="inferred from homology"/>
<evidence type="ECO:0000256" key="2">
    <source>
        <dbReference type="ARBA" id="ARBA00022679"/>
    </source>
</evidence>
<keyword evidence="5" id="KW-0472">Membrane</keyword>
<feature type="transmembrane region" description="Helical" evidence="5">
    <location>
        <begin position="174"/>
        <end position="198"/>
    </location>
</feature>
<dbReference type="EMBL" id="JALGBI010000001">
    <property type="protein sequence ID" value="MCJ0763980.1"/>
    <property type="molecule type" value="Genomic_DNA"/>
</dbReference>
<dbReference type="InterPro" id="IPR030374">
    <property type="entry name" value="PABS"/>
</dbReference>
<dbReference type="RefSeq" id="WP_243306552.1">
    <property type="nucleotide sequence ID" value="NZ_JALGBI010000001.1"/>
</dbReference>
<dbReference type="Gene3D" id="3.40.50.150">
    <property type="entry name" value="Vaccinia Virus protein VP39"/>
    <property type="match status" value="1"/>
</dbReference>
<dbReference type="InterPro" id="IPR029063">
    <property type="entry name" value="SAM-dependent_MTases_sf"/>
</dbReference>
<reference evidence="7" key="1">
    <citation type="submission" date="2022-03" db="EMBL/GenBank/DDBJ databases">
        <authorList>
            <person name="Woo C.Y."/>
        </authorList>
    </citation>
    <scope>NUCLEOTIDE SEQUENCE</scope>
    <source>
        <strain evidence="7">CYS-02</strain>
    </source>
</reference>
<feature type="transmembrane region" description="Helical" evidence="5">
    <location>
        <begin position="97"/>
        <end position="119"/>
    </location>
</feature>
<feature type="transmembrane region" description="Helical" evidence="5">
    <location>
        <begin position="243"/>
        <end position="262"/>
    </location>
</feature>
<dbReference type="AlphaFoldDB" id="A0A9X1VVZ6"/>
<keyword evidence="2 4" id="KW-0808">Transferase</keyword>
<organism evidence="7 8">
    <name type="scientific">Variovorax terrae</name>
    <dbReference type="NCBI Taxonomy" id="2923278"/>
    <lineage>
        <taxon>Bacteria</taxon>
        <taxon>Pseudomonadati</taxon>
        <taxon>Pseudomonadota</taxon>
        <taxon>Betaproteobacteria</taxon>
        <taxon>Burkholderiales</taxon>
        <taxon>Comamonadaceae</taxon>
        <taxon>Variovorax</taxon>
    </lineage>
</organism>
<dbReference type="NCBIfam" id="NF037959">
    <property type="entry name" value="MFS_SpdSyn"/>
    <property type="match status" value="1"/>
</dbReference>
<feature type="transmembrane region" description="Helical" evidence="5">
    <location>
        <begin position="204"/>
        <end position="223"/>
    </location>
</feature>
<feature type="domain" description="PABS" evidence="6">
    <location>
        <begin position="445"/>
        <end position="679"/>
    </location>
</feature>
<feature type="transmembrane region" description="Helical" evidence="5">
    <location>
        <begin position="139"/>
        <end position="162"/>
    </location>
</feature>
<dbReference type="GO" id="GO:0006596">
    <property type="term" value="P:polyamine biosynthetic process"/>
    <property type="evidence" value="ECO:0007669"/>
    <property type="project" value="UniProtKB-UniRule"/>
</dbReference>
<comment type="caution">
    <text evidence="7">The sequence shown here is derived from an EMBL/GenBank/DDBJ whole genome shotgun (WGS) entry which is preliminary data.</text>
</comment>
<sequence length="871" mass="91358">MLRASAPGAGASGVLNPPALGPAGQIQAGLVPALFVMLLSGAAGLGWQVVWTAQFGAGLGHEIVAVLAVLAAFFGGLALGAWGLGRTIAASRRPGRWYAACEAVLVLWGLALSFLMPVLVEAGARLIGAEPSIGWHWTVAFALPLVLLLPASAAMGATLPALESQLRASHSRLGALYAANTLGAVLGLLAVVFVALPLWGLQHTAWLCAAANAACALIAWGLWRDSTVMPAAPAAESSAGWRLPGLLLATGLLGIGYEVLAVRVLSQVTENTVYSYALLLALYLLGTAAGAALYQRYLPRLGDAEQLRDRLLRWLALAVLLSGAGLRWADVLCAWPAAWLGPGAASALAGEALAAAAAMLAPTVVMGALFTHLCLQAQHQGWPLGRALAVNTAGAALAPALIGVWLLPAVGAHAVIALLVLAYLLLQWPAGWRRPQAVALAVAAALLVLALPPLRFIEIPEGGRLRSYRDGVMAAVSVVEDEDGVSRLRINNRVQEGSSASGLVEWRLAQLPLLLHPAPRRALLLGLGTGFTAAAAAQQAELQVDAVELLPEVVAATALFAQAPQAPRAARPVHVAAADARRYVQASGPAYDVVVADLFHPARSGAGSLYTVEQFAAVRARLAPGGLFCQWLAIHQMDLQTLRSIVAAFQQVFPNAIAVLTSNSLDTPVLGLVALPGDGRIDVDALRTRLAGVRGTPALAKGLATARLEDDYAIAGSAIAGAAALRRFASDAPANTDDRPVVNHRAPWATYAPESRPRERLMALIDGLVPDAAELLRQPQGPDGLRLQAYWQVRRQYLQFGTTVRPDPDPAVMLGRVEATLLDLLRQSPEFRPACDPLIALGRALVATEPQRVRELRATLDQLQVRCLRPS</sequence>
<feature type="transmembrane region" description="Helical" evidence="5">
    <location>
        <begin position="63"/>
        <end position="85"/>
    </location>
</feature>
<accession>A0A9X1VVZ6</accession>
<evidence type="ECO:0000313" key="8">
    <source>
        <dbReference type="Proteomes" id="UP001139447"/>
    </source>
</evidence>
<dbReference type="Proteomes" id="UP001139447">
    <property type="component" value="Unassembled WGS sequence"/>
</dbReference>
<evidence type="ECO:0000256" key="4">
    <source>
        <dbReference type="PROSITE-ProRule" id="PRU00354"/>
    </source>
</evidence>
<evidence type="ECO:0000313" key="7">
    <source>
        <dbReference type="EMBL" id="MCJ0763980.1"/>
    </source>
</evidence>
<keyword evidence="8" id="KW-1185">Reference proteome</keyword>
<feature type="active site" description="Proton acceptor" evidence="4">
    <location>
        <position position="597"/>
    </location>
</feature>
<feature type="transmembrane region" description="Helical" evidence="5">
    <location>
        <begin position="352"/>
        <end position="375"/>
    </location>
</feature>
<dbReference type="Pfam" id="PF01564">
    <property type="entry name" value="Spermine_synth"/>
    <property type="match status" value="1"/>
</dbReference>
<feature type="transmembrane region" description="Helical" evidence="5">
    <location>
        <begin position="437"/>
        <end position="457"/>
    </location>
</feature>
<evidence type="ECO:0000256" key="1">
    <source>
        <dbReference type="ARBA" id="ARBA00007867"/>
    </source>
</evidence>
<feature type="transmembrane region" description="Helical" evidence="5">
    <location>
        <begin position="412"/>
        <end position="430"/>
    </location>
</feature>
<evidence type="ECO:0000259" key="6">
    <source>
        <dbReference type="PROSITE" id="PS51006"/>
    </source>
</evidence>
<feature type="transmembrane region" description="Helical" evidence="5">
    <location>
        <begin position="30"/>
        <end position="51"/>
    </location>
</feature>
<dbReference type="SUPFAM" id="SSF53335">
    <property type="entry name" value="S-adenosyl-L-methionine-dependent methyltransferases"/>
    <property type="match status" value="1"/>
</dbReference>
<keyword evidence="3 4" id="KW-0620">Polyamine biosynthesis</keyword>
<dbReference type="PANTHER" id="PTHR43317:SF3">
    <property type="entry name" value="BLR2883 PROTEIN"/>
    <property type="match status" value="1"/>
</dbReference>
<feature type="transmembrane region" description="Helical" evidence="5">
    <location>
        <begin position="274"/>
        <end position="294"/>
    </location>
</feature>
<name>A0A9X1VVZ6_9BURK</name>
<dbReference type="PANTHER" id="PTHR43317">
    <property type="entry name" value="THERMOSPERMINE SYNTHASE ACAULIS5"/>
    <property type="match status" value="1"/>
</dbReference>
<gene>
    <name evidence="7" type="ORF">MMF98_12260</name>
</gene>
<feature type="transmembrane region" description="Helical" evidence="5">
    <location>
        <begin position="314"/>
        <end position="340"/>
    </location>
</feature>
<comment type="similarity">
    <text evidence="1">Belongs to the spermidine/spermine synthase family.</text>
</comment>
<dbReference type="PROSITE" id="PS51006">
    <property type="entry name" value="PABS_2"/>
    <property type="match status" value="1"/>
</dbReference>
<keyword evidence="5" id="KW-1133">Transmembrane helix</keyword>
<dbReference type="GO" id="GO:0016740">
    <property type="term" value="F:transferase activity"/>
    <property type="evidence" value="ECO:0007669"/>
    <property type="project" value="UniProtKB-UniRule"/>
</dbReference>
<feature type="transmembrane region" description="Helical" evidence="5">
    <location>
        <begin position="387"/>
        <end position="406"/>
    </location>
</feature>
<protein>
    <submittedName>
        <fullName evidence="7">Fused MFS/spermidine synthase</fullName>
    </submittedName>
</protein>
<evidence type="ECO:0000256" key="5">
    <source>
        <dbReference type="SAM" id="Phobius"/>
    </source>
</evidence>